<dbReference type="InterPro" id="IPR023996">
    <property type="entry name" value="TonB-dep_OMP_SusC/RagA"/>
</dbReference>
<dbReference type="InterPro" id="IPR039426">
    <property type="entry name" value="TonB-dep_rcpt-like"/>
</dbReference>
<dbReference type="PROSITE" id="PS52016">
    <property type="entry name" value="TONB_DEPENDENT_REC_3"/>
    <property type="match status" value="1"/>
</dbReference>
<dbReference type="SUPFAM" id="SSF56935">
    <property type="entry name" value="Porins"/>
    <property type="match status" value="1"/>
</dbReference>
<keyword evidence="6 11" id="KW-0798">TonB box</keyword>
<evidence type="ECO:0000256" key="6">
    <source>
        <dbReference type="ARBA" id="ARBA00023077"/>
    </source>
</evidence>
<dbReference type="NCBIfam" id="TIGR04056">
    <property type="entry name" value="OMP_RagA_SusC"/>
    <property type="match status" value="1"/>
</dbReference>
<comment type="subcellular location">
    <subcellularLocation>
        <location evidence="1 10">Cell outer membrane</location>
        <topology evidence="1 10">Multi-pass membrane protein</topology>
    </subcellularLocation>
</comment>
<protein>
    <submittedName>
        <fullName evidence="14">TonB-dependent receptor</fullName>
    </submittedName>
</protein>
<dbReference type="NCBIfam" id="TIGR04057">
    <property type="entry name" value="SusC_RagA_signa"/>
    <property type="match status" value="1"/>
</dbReference>
<dbReference type="Pfam" id="PF13715">
    <property type="entry name" value="CarbopepD_reg_2"/>
    <property type="match status" value="1"/>
</dbReference>
<evidence type="ECO:0000259" key="12">
    <source>
        <dbReference type="Pfam" id="PF00593"/>
    </source>
</evidence>
<comment type="caution">
    <text evidence="14">The sequence shown here is derived from an EMBL/GenBank/DDBJ whole genome shotgun (WGS) entry which is preliminary data.</text>
</comment>
<keyword evidence="7 10" id="KW-0472">Membrane</keyword>
<evidence type="ECO:0000256" key="2">
    <source>
        <dbReference type="ARBA" id="ARBA00022448"/>
    </source>
</evidence>
<dbReference type="RefSeq" id="WP_345027409.1">
    <property type="nucleotide sequence ID" value="NZ_BAABDA010000064.1"/>
</dbReference>
<dbReference type="Pfam" id="PF00593">
    <property type="entry name" value="TonB_dep_Rec_b-barrel"/>
    <property type="match status" value="1"/>
</dbReference>
<dbReference type="Gene3D" id="2.170.130.10">
    <property type="entry name" value="TonB-dependent receptor, plug domain"/>
    <property type="match status" value="1"/>
</dbReference>
<keyword evidence="4 10" id="KW-0812">Transmembrane</keyword>
<evidence type="ECO:0000256" key="7">
    <source>
        <dbReference type="ARBA" id="ARBA00023136"/>
    </source>
</evidence>
<dbReference type="InterPro" id="IPR012910">
    <property type="entry name" value="Plug_dom"/>
</dbReference>
<keyword evidence="15" id="KW-1185">Reference proteome</keyword>
<name>A0ABT8WUX0_9FLAO</name>
<dbReference type="Proteomes" id="UP001176806">
    <property type="component" value="Unassembled WGS sequence"/>
</dbReference>
<keyword evidence="2 10" id="KW-0813">Transport</keyword>
<feature type="domain" description="TonB-dependent receptor plug" evidence="13">
    <location>
        <begin position="210"/>
        <end position="315"/>
    </location>
</feature>
<comment type="similarity">
    <text evidence="10 11">Belongs to the TonB-dependent receptor family.</text>
</comment>
<keyword evidence="9 10" id="KW-0998">Cell outer membrane</keyword>
<dbReference type="InterPro" id="IPR000531">
    <property type="entry name" value="Beta-barrel_TonB"/>
</dbReference>
<sequence>MRTFIFVCCFSMFSMTPNNLMSQNAKIIVDTDKVVTVDEIFKMISSQTDYKFIYQEDLFKKHPKVVLKKGEIKVSKLLNESISSFNVNFDVNKNNTVIIKKETLPTTSSQLEESNQSIRITGIIRDVDGRLLPGTNILEKGTENGTQTDFDGKFSLYVEDKNAVLVVSFIGYNTQEILVDESVEMNITLIQNATSLNEVVVVGYGGSQKKSDLTGAVSQISAEDFEDQPMISVDQALQGRLSGVQVTQNNGVPGSGFKIRVRGSGSFGNNDPLYVVDGFIGASTANFAPEDIETISVLKDASATAIYGNRASGGVVIITTKKGKEGKNKIEFNSFISVGDPIGEFNLLSGADFAELANRKSLEQGGVDIYTDQQISELRANGGTDWQDEIFQTAITNSYQLAFSGGGPGISYYVSANHSKQEGLIKRTNYERFGFRANLGAEISEKIKMDFNVFATSDTRKNGASNTSAFGDQNLMAAALTFDPTTPVYDSDGEFNLFSVNNVANQWQNPLFLATVADRTTYGKYLQSRIALNYEITNNLSFNIALGANSSYSNFREYVDPRVLQTGNSATSNVSDGLSYQNTNRLTYTNIFNEKHNISADLIFEQSEYNSRFTEASSENFPNSNLGADNLGLGTNQEVRSGSSRNSLESYISRVTYGFDDRYLLTGSIRADKSSKFLNDQTGIFPSFSLGWNISNEDFFGDDSVISNLKLRGGWGVTGSDKVDTQAAHAFLTTNGNNYVFGGNLDSSLSIGIGPSETAANPNLTWEETKQTNVGFDFAVLNGKISGAFDYYSKKTEGLLMRRNLPNYTGSNYQWVNAAAVENKGYEFSVNAYLVTTKDFSWEMGANFSTNKNKVLALVDDLEQIELGGDYNSFSGAVTIVKVGESLGSFYGYEYTGPDPTTGDATYKDLNDDGVIDSENDRTILGNGNPDFVFGINNRLTYKGLELNLFVQSLQGNEIYNAIGTSTYGWGAISRNALNPGSLDSWTPTNTDTNIPSLNSAVRPISSFSIEDGSFIRLKNISLGYNLPSSTLNTIGITSTKVYLSAQNLITWTKYSGFDPEVSSGGGSDIDPGVDNGVFPNTKTVTLGLNVNF</sequence>
<dbReference type="Pfam" id="PF07715">
    <property type="entry name" value="Plug"/>
    <property type="match status" value="1"/>
</dbReference>
<dbReference type="EMBL" id="JAUOEL010000010">
    <property type="protein sequence ID" value="MDO5976981.1"/>
    <property type="molecule type" value="Genomic_DNA"/>
</dbReference>
<dbReference type="SUPFAM" id="SSF49464">
    <property type="entry name" value="Carboxypeptidase regulatory domain-like"/>
    <property type="match status" value="1"/>
</dbReference>
<keyword evidence="8 14" id="KW-0675">Receptor</keyword>
<evidence type="ECO:0000313" key="15">
    <source>
        <dbReference type="Proteomes" id="UP001176806"/>
    </source>
</evidence>
<evidence type="ECO:0000256" key="8">
    <source>
        <dbReference type="ARBA" id="ARBA00023170"/>
    </source>
</evidence>
<dbReference type="PANTHER" id="PTHR30069:SF29">
    <property type="entry name" value="HEMOGLOBIN AND HEMOGLOBIN-HAPTOGLOBIN-BINDING PROTEIN 1-RELATED"/>
    <property type="match status" value="1"/>
</dbReference>
<dbReference type="InterPro" id="IPR023997">
    <property type="entry name" value="TonB-dep_OMP_SusC/RagA_CS"/>
</dbReference>
<dbReference type="Gene3D" id="2.60.40.1120">
    <property type="entry name" value="Carboxypeptidase-like, regulatory domain"/>
    <property type="match status" value="1"/>
</dbReference>
<reference evidence="14" key="1">
    <citation type="submission" date="2023-07" db="EMBL/GenBank/DDBJ databases">
        <title>Two novel species in the genus Flavivirga.</title>
        <authorList>
            <person name="Kwon K."/>
        </authorList>
    </citation>
    <scope>NUCLEOTIDE SEQUENCE</scope>
    <source>
        <strain evidence="14">KACC 14158</strain>
    </source>
</reference>
<evidence type="ECO:0000256" key="1">
    <source>
        <dbReference type="ARBA" id="ARBA00004571"/>
    </source>
</evidence>
<keyword evidence="3 10" id="KW-1134">Transmembrane beta strand</keyword>
<evidence type="ECO:0000256" key="3">
    <source>
        <dbReference type="ARBA" id="ARBA00022452"/>
    </source>
</evidence>
<dbReference type="Gene3D" id="2.40.170.20">
    <property type="entry name" value="TonB-dependent receptor, beta-barrel domain"/>
    <property type="match status" value="1"/>
</dbReference>
<evidence type="ECO:0000256" key="10">
    <source>
        <dbReference type="PROSITE-ProRule" id="PRU01360"/>
    </source>
</evidence>
<evidence type="ECO:0000256" key="5">
    <source>
        <dbReference type="ARBA" id="ARBA00022729"/>
    </source>
</evidence>
<organism evidence="14 15">
    <name type="scientific">Flavivirga jejuensis</name>
    <dbReference type="NCBI Taxonomy" id="870487"/>
    <lineage>
        <taxon>Bacteria</taxon>
        <taxon>Pseudomonadati</taxon>
        <taxon>Bacteroidota</taxon>
        <taxon>Flavobacteriia</taxon>
        <taxon>Flavobacteriales</taxon>
        <taxon>Flavobacteriaceae</taxon>
        <taxon>Flavivirga</taxon>
    </lineage>
</organism>
<evidence type="ECO:0000256" key="9">
    <source>
        <dbReference type="ARBA" id="ARBA00023237"/>
    </source>
</evidence>
<feature type="domain" description="TonB-dependent receptor-like beta-barrel" evidence="12">
    <location>
        <begin position="470"/>
        <end position="1049"/>
    </location>
</feature>
<evidence type="ECO:0000256" key="11">
    <source>
        <dbReference type="RuleBase" id="RU003357"/>
    </source>
</evidence>
<dbReference type="InterPro" id="IPR036942">
    <property type="entry name" value="Beta-barrel_TonB_sf"/>
</dbReference>
<evidence type="ECO:0000256" key="4">
    <source>
        <dbReference type="ARBA" id="ARBA00022692"/>
    </source>
</evidence>
<accession>A0ABT8WUX0</accession>
<evidence type="ECO:0000313" key="14">
    <source>
        <dbReference type="EMBL" id="MDO5976981.1"/>
    </source>
</evidence>
<dbReference type="InterPro" id="IPR008969">
    <property type="entry name" value="CarboxyPept-like_regulatory"/>
</dbReference>
<keyword evidence="5" id="KW-0732">Signal</keyword>
<evidence type="ECO:0000259" key="13">
    <source>
        <dbReference type="Pfam" id="PF07715"/>
    </source>
</evidence>
<gene>
    <name evidence="14" type="ORF">Q4Q40_22505</name>
</gene>
<dbReference type="PANTHER" id="PTHR30069">
    <property type="entry name" value="TONB-DEPENDENT OUTER MEMBRANE RECEPTOR"/>
    <property type="match status" value="1"/>
</dbReference>
<proteinExistence type="inferred from homology"/>
<dbReference type="InterPro" id="IPR037066">
    <property type="entry name" value="Plug_dom_sf"/>
</dbReference>